<keyword evidence="6 10" id="KW-1133">Transmembrane helix</keyword>
<feature type="transmembrane region" description="Helical" evidence="10">
    <location>
        <begin position="272"/>
        <end position="291"/>
    </location>
</feature>
<dbReference type="NCBIfam" id="TIGR00797">
    <property type="entry name" value="matE"/>
    <property type="match status" value="1"/>
</dbReference>
<feature type="transmembrane region" description="Helical" evidence="10">
    <location>
        <begin position="125"/>
        <end position="143"/>
    </location>
</feature>
<evidence type="ECO:0000256" key="8">
    <source>
        <dbReference type="ARBA" id="ARBA00023136"/>
    </source>
</evidence>
<dbReference type="STRING" id="584787.GCA_001247655_03050"/>
<dbReference type="GO" id="GO:0005886">
    <property type="term" value="C:plasma membrane"/>
    <property type="evidence" value="ECO:0007669"/>
    <property type="project" value="UniProtKB-SubCell"/>
</dbReference>
<dbReference type="AlphaFoldDB" id="A0A3N1PCT5"/>
<evidence type="ECO:0000256" key="1">
    <source>
        <dbReference type="ARBA" id="ARBA00004429"/>
    </source>
</evidence>
<dbReference type="InterPro" id="IPR002528">
    <property type="entry name" value="MATE_fam"/>
</dbReference>
<evidence type="ECO:0000313" key="11">
    <source>
        <dbReference type="EMBL" id="ROQ29754.1"/>
    </source>
</evidence>
<evidence type="ECO:0000256" key="4">
    <source>
        <dbReference type="ARBA" id="ARBA00022475"/>
    </source>
</evidence>
<dbReference type="Pfam" id="PF01554">
    <property type="entry name" value="MatE"/>
    <property type="match status" value="2"/>
</dbReference>
<feature type="transmembrane region" description="Helical" evidence="10">
    <location>
        <begin position="181"/>
        <end position="210"/>
    </location>
</feature>
<feature type="transmembrane region" description="Helical" evidence="10">
    <location>
        <begin position="155"/>
        <end position="175"/>
    </location>
</feature>
<feature type="transmembrane region" description="Helical" evidence="10">
    <location>
        <begin position="48"/>
        <end position="70"/>
    </location>
</feature>
<feature type="transmembrane region" description="Helical" evidence="10">
    <location>
        <begin position="415"/>
        <end position="434"/>
    </location>
</feature>
<evidence type="ECO:0000256" key="10">
    <source>
        <dbReference type="SAM" id="Phobius"/>
    </source>
</evidence>
<dbReference type="CDD" id="cd13131">
    <property type="entry name" value="MATE_NorM_like"/>
    <property type="match status" value="1"/>
</dbReference>
<dbReference type="GO" id="GO:0006811">
    <property type="term" value="P:monoatomic ion transport"/>
    <property type="evidence" value="ECO:0007669"/>
    <property type="project" value="UniProtKB-KW"/>
</dbReference>
<dbReference type="GO" id="GO:0042910">
    <property type="term" value="F:xenobiotic transmembrane transporter activity"/>
    <property type="evidence" value="ECO:0007669"/>
    <property type="project" value="InterPro"/>
</dbReference>
<dbReference type="PIRSF" id="PIRSF006603">
    <property type="entry name" value="DinF"/>
    <property type="match status" value="1"/>
</dbReference>
<keyword evidence="3" id="KW-0050">Antiport</keyword>
<keyword evidence="5 10" id="KW-0812">Transmembrane</keyword>
<name>A0A3N1PCT5_9GAMM</name>
<dbReference type="PANTHER" id="PTHR43298">
    <property type="entry name" value="MULTIDRUG RESISTANCE PROTEIN NORM-RELATED"/>
    <property type="match status" value="1"/>
</dbReference>
<dbReference type="InterPro" id="IPR048279">
    <property type="entry name" value="MdtK-like"/>
</dbReference>
<evidence type="ECO:0000256" key="2">
    <source>
        <dbReference type="ARBA" id="ARBA00022448"/>
    </source>
</evidence>
<keyword evidence="4" id="KW-1003">Cell membrane</keyword>
<evidence type="ECO:0000256" key="9">
    <source>
        <dbReference type="ARBA" id="ARBA00031636"/>
    </source>
</evidence>
<gene>
    <name evidence="11" type="ORF">EDC28_102123</name>
</gene>
<proteinExistence type="predicted"/>
<evidence type="ECO:0000256" key="6">
    <source>
        <dbReference type="ARBA" id="ARBA00022989"/>
    </source>
</evidence>
<dbReference type="RefSeq" id="WP_123420675.1">
    <property type="nucleotide sequence ID" value="NZ_RJUL01000002.1"/>
</dbReference>
<feature type="transmembrane region" description="Helical" evidence="10">
    <location>
        <begin position="382"/>
        <end position="403"/>
    </location>
</feature>
<keyword evidence="12" id="KW-1185">Reference proteome</keyword>
<comment type="caution">
    <text evidence="11">The sequence shown here is derived from an EMBL/GenBank/DDBJ whole genome shotgun (WGS) entry which is preliminary data.</text>
</comment>
<dbReference type="GO" id="GO:0015297">
    <property type="term" value="F:antiporter activity"/>
    <property type="evidence" value="ECO:0007669"/>
    <property type="project" value="UniProtKB-KW"/>
</dbReference>
<protein>
    <recommendedName>
        <fullName evidence="9">Multidrug-efflux transporter</fullName>
    </recommendedName>
</protein>
<evidence type="ECO:0000313" key="12">
    <source>
        <dbReference type="Proteomes" id="UP000268033"/>
    </source>
</evidence>
<dbReference type="Proteomes" id="UP000268033">
    <property type="component" value="Unassembled WGS sequence"/>
</dbReference>
<accession>A0A3N1PCT5</accession>
<comment type="subcellular location">
    <subcellularLocation>
        <location evidence="1">Cell inner membrane</location>
        <topology evidence="1">Multi-pass membrane protein</topology>
    </subcellularLocation>
</comment>
<dbReference type="InterPro" id="IPR050222">
    <property type="entry name" value="MATE_MdtK"/>
</dbReference>
<keyword evidence="7" id="KW-0406">Ion transport</keyword>
<keyword evidence="2" id="KW-0813">Transport</keyword>
<feature type="transmembrane region" description="Helical" evidence="10">
    <location>
        <begin position="344"/>
        <end position="362"/>
    </location>
</feature>
<keyword evidence="8 10" id="KW-0472">Membrane</keyword>
<sequence>MFKEMGRLTRLASPILIAQLSQTLMSFVDTVMAGQVSADDMASVAVGASLWWPMALFVLGICMALTPMVANHHGAKDDGAIAPIVQQGAWLTLGITALIILLAPLTPWILERMAVAPVLAEKTTLYIYFVCAGLPAFALYNSLRNFVEGMSHTIPTMVIGFLGLLVNIPANYVFIHGLFGLPALGGAGCGLATALVMWFMLLALWLYTVITQRFNHIGLYKKLYWPDFSVILHLAKIGIPIALAFFFEVSLFALVALLIAPLGSVVVAGHQIAINFSSMIFMFPMSLALAVTIRVGHTMGEGHPAAARTSCYAGFVLGVLVALTTCVLTVLFSKYIITIYSDDAAVLALAGHLILLAAIYQIPDAFQVVAGGALRGYKDTKALFFITFVAYWVIGLPLGYTLGLTDFLFPAMGASGFWIGFIAGLSSAAIMLVLRVRVLHRRNAQAQIPLEVVT</sequence>
<evidence type="ECO:0000256" key="5">
    <source>
        <dbReference type="ARBA" id="ARBA00022692"/>
    </source>
</evidence>
<dbReference type="EMBL" id="RJUL01000002">
    <property type="protein sequence ID" value="ROQ29754.1"/>
    <property type="molecule type" value="Genomic_DNA"/>
</dbReference>
<feature type="transmembrane region" description="Helical" evidence="10">
    <location>
        <begin position="90"/>
        <end position="110"/>
    </location>
</feature>
<evidence type="ECO:0000256" key="7">
    <source>
        <dbReference type="ARBA" id="ARBA00023065"/>
    </source>
</evidence>
<organism evidence="11 12">
    <name type="scientific">Gallaecimonas pentaromativorans</name>
    <dbReference type="NCBI Taxonomy" id="584787"/>
    <lineage>
        <taxon>Bacteria</taxon>
        <taxon>Pseudomonadati</taxon>
        <taxon>Pseudomonadota</taxon>
        <taxon>Gammaproteobacteria</taxon>
        <taxon>Enterobacterales</taxon>
        <taxon>Gallaecimonadaceae</taxon>
        <taxon>Gallaecimonas</taxon>
    </lineage>
</organism>
<feature type="transmembrane region" description="Helical" evidence="10">
    <location>
        <begin position="312"/>
        <end position="332"/>
    </location>
</feature>
<reference evidence="11 12" key="1">
    <citation type="submission" date="2018-11" db="EMBL/GenBank/DDBJ databases">
        <title>Genomic Encyclopedia of Type Strains, Phase IV (KMG-IV): sequencing the most valuable type-strain genomes for metagenomic binning, comparative biology and taxonomic classification.</title>
        <authorList>
            <person name="Goeker M."/>
        </authorList>
    </citation>
    <scope>NUCLEOTIDE SEQUENCE [LARGE SCALE GENOMIC DNA]</scope>
    <source>
        <strain evidence="11 12">DSM 21945</strain>
    </source>
</reference>
<dbReference type="PANTHER" id="PTHR43298:SF2">
    <property type="entry name" value="FMN_FAD EXPORTER YEEO-RELATED"/>
    <property type="match status" value="1"/>
</dbReference>
<feature type="transmembrane region" description="Helical" evidence="10">
    <location>
        <begin position="231"/>
        <end position="260"/>
    </location>
</feature>
<evidence type="ECO:0000256" key="3">
    <source>
        <dbReference type="ARBA" id="ARBA00022449"/>
    </source>
</evidence>